<gene>
    <name evidence="1" type="ORF">CLF_100190</name>
</gene>
<evidence type="ECO:0000313" key="2">
    <source>
        <dbReference type="Proteomes" id="UP000008909"/>
    </source>
</evidence>
<protein>
    <submittedName>
        <fullName evidence="1">Uncharacterized protein</fullName>
    </submittedName>
</protein>
<sequence length="135" mass="15281">MKRTALAYESVVTNVRARSEEPKAIAALRWLDVTLNPLHSPALRRLVPKLKSIVANPCSLEIVCRTMTDFDFVSFGWQYLFHFSIRIPVPLRKECSKNVRNSPKHTCAKTQLMEVKITVLAGCGSVDVGEEYDFL</sequence>
<dbReference type="EMBL" id="DF142833">
    <property type="protein sequence ID" value="GAA47300.1"/>
    <property type="molecule type" value="Genomic_DNA"/>
</dbReference>
<dbReference type="Proteomes" id="UP000008909">
    <property type="component" value="Unassembled WGS sequence"/>
</dbReference>
<keyword evidence="2" id="KW-1185">Reference proteome</keyword>
<reference evidence="1" key="1">
    <citation type="journal article" date="2011" name="Genome Biol.">
        <title>The draft genome of the carcinogenic human liver fluke Clonorchis sinensis.</title>
        <authorList>
            <person name="Wang X."/>
            <person name="Chen W."/>
            <person name="Huang Y."/>
            <person name="Sun J."/>
            <person name="Men J."/>
            <person name="Liu H."/>
            <person name="Luo F."/>
            <person name="Guo L."/>
            <person name="Lv X."/>
            <person name="Deng C."/>
            <person name="Zhou C."/>
            <person name="Fan Y."/>
            <person name="Li X."/>
            <person name="Huang L."/>
            <person name="Hu Y."/>
            <person name="Liang C."/>
            <person name="Hu X."/>
            <person name="Xu J."/>
            <person name="Yu X."/>
        </authorList>
    </citation>
    <scope>NUCLEOTIDE SEQUENCE [LARGE SCALE GENOMIC DNA]</scope>
    <source>
        <strain evidence="1">Henan</strain>
    </source>
</reference>
<organism evidence="1 2">
    <name type="scientific">Clonorchis sinensis</name>
    <name type="common">Chinese liver fluke</name>
    <dbReference type="NCBI Taxonomy" id="79923"/>
    <lineage>
        <taxon>Eukaryota</taxon>
        <taxon>Metazoa</taxon>
        <taxon>Spiralia</taxon>
        <taxon>Lophotrochozoa</taxon>
        <taxon>Platyhelminthes</taxon>
        <taxon>Trematoda</taxon>
        <taxon>Digenea</taxon>
        <taxon>Opisthorchiida</taxon>
        <taxon>Opisthorchiata</taxon>
        <taxon>Opisthorchiidae</taxon>
        <taxon>Clonorchis</taxon>
    </lineage>
</organism>
<evidence type="ECO:0000313" key="1">
    <source>
        <dbReference type="EMBL" id="GAA47300.1"/>
    </source>
</evidence>
<proteinExistence type="predicted"/>
<accession>G7Y2W3</accession>
<dbReference type="AlphaFoldDB" id="G7Y2W3"/>
<reference key="2">
    <citation type="submission" date="2011-10" db="EMBL/GenBank/DDBJ databases">
        <title>The genome and transcriptome sequence of Clonorchis sinensis provide insights into the carcinogenic liver fluke.</title>
        <authorList>
            <person name="Wang X."/>
            <person name="Huang Y."/>
            <person name="Chen W."/>
            <person name="Liu H."/>
            <person name="Guo L."/>
            <person name="Chen Y."/>
            <person name="Luo F."/>
            <person name="Zhou W."/>
            <person name="Sun J."/>
            <person name="Mao Q."/>
            <person name="Liang P."/>
            <person name="Zhou C."/>
            <person name="Tian Y."/>
            <person name="Men J."/>
            <person name="Lv X."/>
            <person name="Huang L."/>
            <person name="Zhou J."/>
            <person name="Hu Y."/>
            <person name="Li R."/>
            <person name="Zhang F."/>
            <person name="Lei H."/>
            <person name="Li X."/>
            <person name="Hu X."/>
            <person name="Liang C."/>
            <person name="Xu J."/>
            <person name="Wu Z."/>
            <person name="Yu X."/>
        </authorList>
    </citation>
    <scope>NUCLEOTIDE SEQUENCE</scope>
    <source>
        <strain>Henan</strain>
    </source>
</reference>
<name>G7Y2W3_CLOSI</name>